<dbReference type="PANTHER" id="PTHR22844">
    <property type="entry name" value="F-BOX AND WD40 DOMAIN PROTEIN"/>
    <property type="match status" value="1"/>
</dbReference>
<dbReference type="AlphaFoldDB" id="A0A1U8JX61"/>
<proteinExistence type="predicted"/>
<feature type="repeat" description="WD" evidence="3">
    <location>
        <begin position="385"/>
        <end position="424"/>
    </location>
</feature>
<dbReference type="PRINTS" id="PR00320">
    <property type="entry name" value="GPROTEINBRPT"/>
</dbReference>
<keyword evidence="1 3" id="KW-0853">WD repeat</keyword>
<dbReference type="InterPro" id="IPR001680">
    <property type="entry name" value="WD40_rpt"/>
</dbReference>
<dbReference type="PROSITE" id="PS50082">
    <property type="entry name" value="WD_REPEATS_2"/>
    <property type="match status" value="4"/>
</dbReference>
<sequence length="449" mass="49459">MKVRSWLATCATSSCATLTQDSTIPFPKKQPRLSEHLVSDSFSDNRGSATSSSASSSDTSYSSLPSNLSLQTLPSVPSLQLFPDTLVFSVSDISVSSIMPQPNHPITCVAVQGNFLYVASVNEISVYDRQTSTLLDAYNGNESSSGSVKSVTFCDGKVFTAHQDSKIRVWQMTVTKKHKFLTALPTVNDRLRRLVLPKNYVNVRRHVKRLWIEHADAVTGLAVNRGLIYSVSWDKTLKIWRASDARCLQSIKAHDDAINAITASFDGTVYTGSADRRIRVWAKPSGEKRYALVATLEKHKSAVNALALDDERSVLFSGACDRSILVWEREDSANYMVVTGALRGHGKAILCLINVCDLLMSGSADRTVRIWQRGVEGKYCCLAVLEGHQKPVKSLTAVRDDEHSDVVSVISGSLDGEIRMWKVSFSKPGIPRRRRISENGICEKKGIES</sequence>
<dbReference type="PROSITE" id="PS50294">
    <property type="entry name" value="WD_REPEATS_REGION"/>
    <property type="match status" value="1"/>
</dbReference>
<dbReference type="SUPFAM" id="SSF50978">
    <property type="entry name" value="WD40 repeat-like"/>
    <property type="match status" value="1"/>
</dbReference>
<dbReference type="PROSITE" id="PS51257">
    <property type="entry name" value="PROKAR_LIPOPROTEIN"/>
    <property type="match status" value="1"/>
</dbReference>
<feature type="repeat" description="WD" evidence="3">
    <location>
        <begin position="296"/>
        <end position="337"/>
    </location>
</feature>
<accession>A0A1U8JX61</accession>
<reference evidence="5" key="1">
    <citation type="journal article" date="2020" name="Nat. Genet.">
        <title>Genomic diversifications of five Gossypium allopolyploid species and their impact on cotton improvement.</title>
        <authorList>
            <person name="Chen Z.J."/>
            <person name="Sreedasyam A."/>
            <person name="Ando A."/>
            <person name="Song Q."/>
            <person name="De Santiago L.M."/>
            <person name="Hulse-Kemp A.M."/>
            <person name="Ding M."/>
            <person name="Ye W."/>
            <person name="Kirkbride R.C."/>
            <person name="Jenkins J."/>
            <person name="Plott C."/>
            <person name="Lovell J."/>
            <person name="Lin Y.M."/>
            <person name="Vaughn R."/>
            <person name="Liu B."/>
            <person name="Simpson S."/>
            <person name="Scheffler B.E."/>
            <person name="Wen L."/>
            <person name="Saski C.A."/>
            <person name="Grover C.E."/>
            <person name="Hu G."/>
            <person name="Conover J.L."/>
            <person name="Carlson J.W."/>
            <person name="Shu S."/>
            <person name="Boston L.B."/>
            <person name="Williams M."/>
            <person name="Peterson D.G."/>
            <person name="McGee K."/>
            <person name="Jones D.C."/>
            <person name="Wendel J.F."/>
            <person name="Stelly D.M."/>
            <person name="Grimwood J."/>
            <person name="Schmutz J."/>
        </authorList>
    </citation>
    <scope>NUCLEOTIDE SEQUENCE [LARGE SCALE GENOMIC DNA]</scope>
    <source>
        <strain evidence="5">cv. TM-1</strain>
    </source>
</reference>
<keyword evidence="5" id="KW-1185">Reference proteome</keyword>
<dbReference type="Proteomes" id="UP000818029">
    <property type="component" value="Chromosome D02"/>
</dbReference>
<dbReference type="RefSeq" id="XP_016692869.1">
    <property type="nucleotide sequence ID" value="XM_016837380.2"/>
</dbReference>
<dbReference type="Gene3D" id="2.130.10.10">
    <property type="entry name" value="YVTN repeat-like/Quinoprotein amine dehydrogenase"/>
    <property type="match status" value="2"/>
</dbReference>
<evidence type="ECO:0000256" key="1">
    <source>
        <dbReference type="ARBA" id="ARBA00022574"/>
    </source>
</evidence>
<evidence type="ECO:0000256" key="2">
    <source>
        <dbReference type="ARBA" id="ARBA00022737"/>
    </source>
</evidence>
<dbReference type="InterPro" id="IPR045182">
    <property type="entry name" value="JINGUBANG-like"/>
</dbReference>
<evidence type="ECO:0000256" key="4">
    <source>
        <dbReference type="SAM" id="MobiDB-lite"/>
    </source>
</evidence>
<feature type="repeat" description="WD" evidence="3">
    <location>
        <begin position="251"/>
        <end position="291"/>
    </location>
</feature>
<evidence type="ECO:0000313" key="5">
    <source>
        <dbReference type="Proteomes" id="UP000818029"/>
    </source>
</evidence>
<dbReference type="FunFam" id="2.130.10.10:FF:000775">
    <property type="entry name" value="BnaA09g28200D protein"/>
    <property type="match status" value="1"/>
</dbReference>
<feature type="repeat" description="WD" evidence="3">
    <location>
        <begin position="342"/>
        <end position="372"/>
    </location>
</feature>
<feature type="region of interest" description="Disordered" evidence="4">
    <location>
        <begin position="39"/>
        <end position="60"/>
    </location>
</feature>
<evidence type="ECO:0000313" key="6">
    <source>
        <dbReference type="RefSeq" id="XP_016692869.1"/>
    </source>
</evidence>
<gene>
    <name evidence="6" type="primary">LOC107909742</name>
</gene>
<feature type="compositionally biased region" description="Low complexity" evidence="4">
    <location>
        <begin position="44"/>
        <end position="60"/>
    </location>
</feature>
<dbReference type="GeneID" id="107909742"/>
<reference evidence="6" key="2">
    <citation type="submission" date="2025-08" db="UniProtKB">
        <authorList>
            <consortium name="RefSeq"/>
        </authorList>
    </citation>
    <scope>IDENTIFICATION</scope>
</reference>
<dbReference type="InterPro" id="IPR036322">
    <property type="entry name" value="WD40_repeat_dom_sf"/>
</dbReference>
<evidence type="ECO:0000256" key="3">
    <source>
        <dbReference type="PROSITE-ProRule" id="PRU00221"/>
    </source>
</evidence>
<dbReference type="InterPro" id="IPR020472">
    <property type="entry name" value="WD40_PAC1"/>
</dbReference>
<organism evidence="5 6">
    <name type="scientific">Gossypium hirsutum</name>
    <name type="common">Upland cotton</name>
    <name type="synonym">Gossypium mexicanum</name>
    <dbReference type="NCBI Taxonomy" id="3635"/>
    <lineage>
        <taxon>Eukaryota</taxon>
        <taxon>Viridiplantae</taxon>
        <taxon>Streptophyta</taxon>
        <taxon>Embryophyta</taxon>
        <taxon>Tracheophyta</taxon>
        <taxon>Spermatophyta</taxon>
        <taxon>Magnoliopsida</taxon>
        <taxon>eudicotyledons</taxon>
        <taxon>Gunneridae</taxon>
        <taxon>Pentapetalae</taxon>
        <taxon>rosids</taxon>
        <taxon>malvids</taxon>
        <taxon>Malvales</taxon>
        <taxon>Malvaceae</taxon>
        <taxon>Malvoideae</taxon>
        <taxon>Gossypium</taxon>
    </lineage>
</organism>
<dbReference type="OrthoDB" id="674604at2759"/>
<dbReference type="STRING" id="3635.A0A1U8JX61"/>
<dbReference type="InterPro" id="IPR015943">
    <property type="entry name" value="WD40/YVTN_repeat-like_dom_sf"/>
</dbReference>
<dbReference type="SMR" id="A0A1U8JX61"/>
<dbReference type="PANTHER" id="PTHR22844:SF199">
    <property type="entry name" value="F21J9.19"/>
    <property type="match status" value="1"/>
</dbReference>
<dbReference type="SMART" id="SM00320">
    <property type="entry name" value="WD40"/>
    <property type="match status" value="7"/>
</dbReference>
<dbReference type="CDD" id="cd00200">
    <property type="entry name" value="WD40"/>
    <property type="match status" value="1"/>
</dbReference>
<protein>
    <submittedName>
        <fullName evidence="6">Protein JINGUBANG</fullName>
    </submittedName>
</protein>
<keyword evidence="2" id="KW-0677">Repeat</keyword>
<name>A0A1U8JX61_GOSHI</name>
<dbReference type="PaxDb" id="3635-A0A1U8JX61"/>
<dbReference type="Pfam" id="PF00400">
    <property type="entry name" value="WD40"/>
    <property type="match status" value="5"/>
</dbReference>
<dbReference type="KEGG" id="ghi:107909742"/>